<name>A0AAE4ZA13_9BACT</name>
<protein>
    <recommendedName>
        <fullName evidence="4">Solute-binding protein family 5 domain-containing protein</fullName>
    </recommendedName>
</protein>
<dbReference type="AlphaFoldDB" id="A0AAE4ZA13"/>
<dbReference type="Pfam" id="PF00496">
    <property type="entry name" value="SBP_bac_5"/>
    <property type="match status" value="1"/>
</dbReference>
<evidence type="ECO:0000313" key="5">
    <source>
        <dbReference type="EMBL" id="NIR75307.1"/>
    </source>
</evidence>
<evidence type="ECO:0000256" key="1">
    <source>
        <dbReference type="ARBA" id="ARBA00005695"/>
    </source>
</evidence>
<sequence length="541" mass="61734">MFKVTVATGVLLALTACGGGEVASDDAVLPDSLRRGGTVVTAYHAEASSMNHFSSVDDNALELQSFVLFTTLVRYDAELRPVPYLARDWETRQTRDGLVLTFRLRDDVDWHDGRPTTAYDVEFTFDRIKDPATAYPQSSLLALYDSAVVVDSFTIVFHLQRHPGFIDPWTIITPMPRHVLGDVPPAELAHHPFGSVSPLGNGPFRFVEHRPGDRWIFEANSDFPEPLGGRPNIDRLIYRVIENPTTRLGELLDGEVDIYISVEPSQVEAIEGHPHRRVIAYPTRAYTFVNWNERRPFLQDARVRRALTMGIDRQQIVDVVRDGYGVLAKGPVPPFHWAHHEELEPLPHDRDGARALLDSAGWIDTDGDGVRQKDVVEASIELRTHPNPTREDIMALVQSDLAKIGVEARLRVQEAQSLRRDITSSERPFDAFVLGWQADFRLDDRIIFACSQIDGPFQWASYCNPRVDEILDQVTRMEDRSQALPLWHEYQEIIQWEQPYTFLYYDVRPNGVRDRVRDVTMDIRGTFINVQNWWLASDSKR</sequence>
<feature type="domain" description="Solute-binding protein family 5" evidence="4">
    <location>
        <begin position="81"/>
        <end position="443"/>
    </location>
</feature>
<organism evidence="5 6">
    <name type="scientific">Candidatus Kutchimonas denitrificans</name>
    <dbReference type="NCBI Taxonomy" id="3056748"/>
    <lineage>
        <taxon>Bacteria</taxon>
        <taxon>Pseudomonadati</taxon>
        <taxon>Gemmatimonadota</taxon>
        <taxon>Gemmatimonadia</taxon>
        <taxon>Candidatus Palauibacterales</taxon>
        <taxon>Candidatus Palauibacteraceae</taxon>
        <taxon>Candidatus Kutchimonas</taxon>
    </lineage>
</organism>
<dbReference type="Proteomes" id="UP000702544">
    <property type="component" value="Unassembled WGS sequence"/>
</dbReference>
<evidence type="ECO:0000256" key="2">
    <source>
        <dbReference type="ARBA" id="ARBA00022448"/>
    </source>
</evidence>
<dbReference type="GO" id="GO:0015833">
    <property type="term" value="P:peptide transport"/>
    <property type="evidence" value="ECO:0007669"/>
    <property type="project" value="TreeGrafter"/>
</dbReference>
<evidence type="ECO:0000313" key="6">
    <source>
        <dbReference type="Proteomes" id="UP000702544"/>
    </source>
</evidence>
<dbReference type="SUPFAM" id="SSF53850">
    <property type="entry name" value="Periplasmic binding protein-like II"/>
    <property type="match status" value="1"/>
</dbReference>
<dbReference type="GO" id="GO:1904680">
    <property type="term" value="F:peptide transmembrane transporter activity"/>
    <property type="evidence" value="ECO:0007669"/>
    <property type="project" value="TreeGrafter"/>
</dbReference>
<evidence type="ECO:0000256" key="3">
    <source>
        <dbReference type="ARBA" id="ARBA00022729"/>
    </source>
</evidence>
<dbReference type="InterPro" id="IPR000914">
    <property type="entry name" value="SBP_5_dom"/>
</dbReference>
<dbReference type="Gene3D" id="3.40.190.10">
    <property type="entry name" value="Periplasmic binding protein-like II"/>
    <property type="match status" value="1"/>
</dbReference>
<gene>
    <name evidence="5" type="ORF">GWO12_09385</name>
</gene>
<accession>A0AAE4ZA13</accession>
<keyword evidence="2" id="KW-0813">Transport</keyword>
<dbReference type="PANTHER" id="PTHR30290:SF9">
    <property type="entry name" value="OLIGOPEPTIDE-BINDING PROTEIN APPA"/>
    <property type="match status" value="1"/>
</dbReference>
<dbReference type="Gene3D" id="3.10.105.10">
    <property type="entry name" value="Dipeptide-binding Protein, Domain 3"/>
    <property type="match status" value="1"/>
</dbReference>
<dbReference type="PIRSF" id="PIRSF002741">
    <property type="entry name" value="MppA"/>
    <property type="match status" value="1"/>
</dbReference>
<dbReference type="GO" id="GO:0030288">
    <property type="term" value="C:outer membrane-bounded periplasmic space"/>
    <property type="evidence" value="ECO:0007669"/>
    <property type="project" value="UniProtKB-ARBA"/>
</dbReference>
<comment type="caution">
    <text evidence="5">The sequence shown here is derived from an EMBL/GenBank/DDBJ whole genome shotgun (WGS) entry which is preliminary data.</text>
</comment>
<dbReference type="PROSITE" id="PS51257">
    <property type="entry name" value="PROKAR_LIPOPROTEIN"/>
    <property type="match status" value="1"/>
</dbReference>
<dbReference type="InterPro" id="IPR030678">
    <property type="entry name" value="Peptide/Ni-bd"/>
</dbReference>
<dbReference type="InterPro" id="IPR039424">
    <property type="entry name" value="SBP_5"/>
</dbReference>
<dbReference type="EMBL" id="JAACAK010000070">
    <property type="protein sequence ID" value="NIR75307.1"/>
    <property type="molecule type" value="Genomic_DNA"/>
</dbReference>
<evidence type="ECO:0000259" key="4">
    <source>
        <dbReference type="Pfam" id="PF00496"/>
    </source>
</evidence>
<reference evidence="5 6" key="1">
    <citation type="submission" date="2020-01" db="EMBL/GenBank/DDBJ databases">
        <title>Genomes assembled from Gulf of Kutch pelagic sediment metagenomes.</title>
        <authorList>
            <person name="Chandrashekar M."/>
            <person name="Mahajan M.S."/>
            <person name="Dave K.J."/>
            <person name="Vatsa P."/>
            <person name="Nathani N.M."/>
        </authorList>
    </citation>
    <scope>NUCLEOTIDE SEQUENCE [LARGE SCALE GENOMIC DNA]</scope>
    <source>
        <strain evidence="5">KS3-K002</strain>
    </source>
</reference>
<keyword evidence="3" id="KW-0732">Signal</keyword>
<proteinExistence type="inferred from homology"/>
<dbReference type="GO" id="GO:0043190">
    <property type="term" value="C:ATP-binding cassette (ABC) transporter complex"/>
    <property type="evidence" value="ECO:0007669"/>
    <property type="project" value="InterPro"/>
</dbReference>
<dbReference type="Gene3D" id="3.90.76.10">
    <property type="entry name" value="Dipeptide-binding Protein, Domain 1"/>
    <property type="match status" value="1"/>
</dbReference>
<comment type="similarity">
    <text evidence="1">Belongs to the bacterial solute-binding protein 5 family.</text>
</comment>
<dbReference type="PANTHER" id="PTHR30290">
    <property type="entry name" value="PERIPLASMIC BINDING COMPONENT OF ABC TRANSPORTER"/>
    <property type="match status" value="1"/>
</dbReference>